<name>V4TEJ2_9HYPH</name>
<dbReference type="eggNOG" id="COG0053">
    <property type="taxonomic scope" value="Bacteria"/>
</dbReference>
<dbReference type="STRING" id="631454.N177_2298"/>
<dbReference type="NCBIfam" id="NF041374">
    <property type="entry name" value="GDCCVxC"/>
    <property type="match status" value="1"/>
</dbReference>
<evidence type="ECO:0000313" key="2">
    <source>
        <dbReference type="Proteomes" id="UP000017819"/>
    </source>
</evidence>
<sequence length="80" mass="8336">MTTLESTITCPRCGHSRTETMPTAACQFFYDCSDCGAVLRPLEGDCCVYCSYGSLPCPPVQEAQLSGKPAACCGADTGGT</sequence>
<dbReference type="EMBL" id="AWXZ01000030">
    <property type="protein sequence ID" value="ESR24618.1"/>
    <property type="molecule type" value="Genomic_DNA"/>
</dbReference>
<dbReference type="Proteomes" id="UP000017819">
    <property type="component" value="Unassembled WGS sequence"/>
</dbReference>
<dbReference type="OrthoDB" id="332228at2"/>
<dbReference type="PATRIC" id="fig|631454.5.peg.2266"/>
<comment type="caution">
    <text evidence="1">The sequence shown here is derived from an EMBL/GenBank/DDBJ whole genome shotgun (WGS) entry which is preliminary data.</text>
</comment>
<organism evidence="1 2">
    <name type="scientific">Lutibaculum baratangense AMV1</name>
    <dbReference type="NCBI Taxonomy" id="631454"/>
    <lineage>
        <taxon>Bacteria</taxon>
        <taxon>Pseudomonadati</taxon>
        <taxon>Pseudomonadota</taxon>
        <taxon>Alphaproteobacteria</taxon>
        <taxon>Hyphomicrobiales</taxon>
        <taxon>Tepidamorphaceae</taxon>
        <taxon>Lutibaculum</taxon>
    </lineage>
</organism>
<proteinExistence type="predicted"/>
<dbReference type="RefSeq" id="WP_023432427.1">
    <property type="nucleotide sequence ID" value="NZ_AWXZ01000030.1"/>
</dbReference>
<dbReference type="AlphaFoldDB" id="V4TEJ2"/>
<keyword evidence="2" id="KW-1185">Reference proteome</keyword>
<reference evidence="1 2" key="1">
    <citation type="journal article" date="2014" name="Genome Announc.">
        <title>Draft Genome Sequence of Lutibaculum baratangense Strain AMV1T, Isolated from a Mud Volcano in Andamans, India.</title>
        <authorList>
            <person name="Singh A."/>
            <person name="Sreenivas A."/>
            <person name="Sathyanarayana Reddy G."/>
            <person name="Pinnaka A.K."/>
            <person name="Shivaji S."/>
        </authorList>
    </citation>
    <scope>NUCLEOTIDE SEQUENCE [LARGE SCALE GENOMIC DNA]</scope>
    <source>
        <strain evidence="1 2">AMV1</strain>
    </source>
</reference>
<gene>
    <name evidence="1" type="ORF">N177_2298</name>
</gene>
<accession>V4TEJ2</accession>
<evidence type="ECO:0000313" key="1">
    <source>
        <dbReference type="EMBL" id="ESR24618.1"/>
    </source>
</evidence>
<protein>
    <submittedName>
        <fullName evidence="1">Uncharacterized protein</fullName>
    </submittedName>
</protein>
<dbReference type="InterPro" id="IPR047677">
    <property type="entry name" value="GDCCVxC"/>
</dbReference>